<feature type="domain" description="BZIP" evidence="10">
    <location>
        <begin position="42"/>
        <end position="100"/>
    </location>
</feature>
<evidence type="ECO:0000259" key="10">
    <source>
        <dbReference type="PROSITE" id="PS50217"/>
    </source>
</evidence>
<dbReference type="CDD" id="cd14688">
    <property type="entry name" value="bZIP_YAP"/>
    <property type="match status" value="1"/>
</dbReference>
<comment type="similarity">
    <text evidence="3">Belongs to the bZIP family.</text>
</comment>
<dbReference type="Proteomes" id="UP000054321">
    <property type="component" value="Unassembled WGS sequence"/>
</dbReference>
<evidence type="ECO:0000256" key="4">
    <source>
        <dbReference type="ARBA" id="ARBA00023015"/>
    </source>
</evidence>
<dbReference type="PANTHER" id="PTHR40621">
    <property type="entry name" value="TRANSCRIPTION FACTOR KAPC-RELATED"/>
    <property type="match status" value="1"/>
</dbReference>
<evidence type="ECO:0000256" key="3">
    <source>
        <dbReference type="ARBA" id="ARBA00007163"/>
    </source>
</evidence>
<reference evidence="11 12" key="1">
    <citation type="submission" date="2014-04" db="EMBL/GenBank/DDBJ databases">
        <authorList>
            <consortium name="DOE Joint Genome Institute"/>
            <person name="Kuo A."/>
            <person name="Martino E."/>
            <person name="Perotto S."/>
            <person name="Kohler A."/>
            <person name="Nagy L.G."/>
            <person name="Floudas D."/>
            <person name="Copeland A."/>
            <person name="Barry K.W."/>
            <person name="Cichocki N."/>
            <person name="Veneault-Fourrey C."/>
            <person name="LaButti K."/>
            <person name="Lindquist E.A."/>
            <person name="Lipzen A."/>
            <person name="Lundell T."/>
            <person name="Morin E."/>
            <person name="Murat C."/>
            <person name="Sun H."/>
            <person name="Tunlid A."/>
            <person name="Henrissat B."/>
            <person name="Grigoriev I.V."/>
            <person name="Hibbett D.S."/>
            <person name="Martin F."/>
            <person name="Nordberg H.P."/>
            <person name="Cantor M.N."/>
            <person name="Hua S.X."/>
        </authorList>
    </citation>
    <scope>NUCLEOTIDE SEQUENCE [LARGE SCALE GENOMIC DNA]</scope>
    <source>
        <strain evidence="11 12">Zn</strain>
    </source>
</reference>
<keyword evidence="6" id="KW-0804">Transcription</keyword>
<comment type="function">
    <text evidence="1">Putative transcription factor.</text>
</comment>
<evidence type="ECO:0000256" key="1">
    <source>
        <dbReference type="ARBA" id="ARBA00004049"/>
    </source>
</evidence>
<dbReference type="SUPFAM" id="SSF57959">
    <property type="entry name" value="Leucine zipper domain"/>
    <property type="match status" value="1"/>
</dbReference>
<protein>
    <recommendedName>
        <fullName evidence="8">Putative transcription factor kapC</fullName>
    </recommendedName>
</protein>
<dbReference type="SMART" id="SM00338">
    <property type="entry name" value="BRLZ"/>
    <property type="match status" value="1"/>
</dbReference>
<evidence type="ECO:0000256" key="8">
    <source>
        <dbReference type="ARBA" id="ARBA00044067"/>
    </source>
</evidence>
<sequence>MALVPVGLLPAELDIEDLYGLQDCQRKYNISDKANPAHVNSRRRAQNRASQKAFRDRKEKRMKETEEKLIDLQERHNELMQSYKRVQLECLVMKQEMEKLRGKSEDIYPVPIYFAEIEGWPRPDHSDPLLFDVSTFCYEPEEDIDRVKG</sequence>
<accession>A0A0C3H3T8</accession>
<reference evidence="12" key="2">
    <citation type="submission" date="2015-01" db="EMBL/GenBank/DDBJ databases">
        <title>Evolutionary Origins and Diversification of the Mycorrhizal Mutualists.</title>
        <authorList>
            <consortium name="DOE Joint Genome Institute"/>
            <consortium name="Mycorrhizal Genomics Consortium"/>
            <person name="Kohler A."/>
            <person name="Kuo A."/>
            <person name="Nagy L.G."/>
            <person name="Floudas D."/>
            <person name="Copeland A."/>
            <person name="Barry K.W."/>
            <person name="Cichocki N."/>
            <person name="Veneault-Fourrey C."/>
            <person name="LaButti K."/>
            <person name="Lindquist E.A."/>
            <person name="Lipzen A."/>
            <person name="Lundell T."/>
            <person name="Morin E."/>
            <person name="Murat C."/>
            <person name="Riley R."/>
            <person name="Ohm R."/>
            <person name="Sun H."/>
            <person name="Tunlid A."/>
            <person name="Henrissat B."/>
            <person name="Grigoriev I.V."/>
            <person name="Hibbett D.S."/>
            <person name="Martin F."/>
        </authorList>
    </citation>
    <scope>NUCLEOTIDE SEQUENCE [LARGE SCALE GENOMIC DNA]</scope>
    <source>
        <strain evidence="12">Zn</strain>
    </source>
</reference>
<evidence type="ECO:0000313" key="11">
    <source>
        <dbReference type="EMBL" id="KIM97096.1"/>
    </source>
</evidence>
<dbReference type="GO" id="GO:0000976">
    <property type="term" value="F:transcription cis-regulatory region binding"/>
    <property type="evidence" value="ECO:0007669"/>
    <property type="project" value="InterPro"/>
</dbReference>
<dbReference type="GO" id="GO:0090575">
    <property type="term" value="C:RNA polymerase II transcription regulator complex"/>
    <property type="evidence" value="ECO:0007669"/>
    <property type="project" value="TreeGrafter"/>
</dbReference>
<proteinExistence type="inferred from homology"/>
<dbReference type="Gene3D" id="1.20.5.170">
    <property type="match status" value="1"/>
</dbReference>
<evidence type="ECO:0000256" key="7">
    <source>
        <dbReference type="ARBA" id="ARBA00023242"/>
    </source>
</evidence>
<dbReference type="HOGENOM" id="CLU_1696551_0_0_1"/>
<dbReference type="InterPro" id="IPR004827">
    <property type="entry name" value="bZIP"/>
</dbReference>
<keyword evidence="4" id="KW-0805">Transcription regulation</keyword>
<organism evidence="11 12">
    <name type="scientific">Oidiodendron maius (strain Zn)</name>
    <dbReference type="NCBI Taxonomy" id="913774"/>
    <lineage>
        <taxon>Eukaryota</taxon>
        <taxon>Fungi</taxon>
        <taxon>Dikarya</taxon>
        <taxon>Ascomycota</taxon>
        <taxon>Pezizomycotina</taxon>
        <taxon>Leotiomycetes</taxon>
        <taxon>Leotiomycetes incertae sedis</taxon>
        <taxon>Myxotrichaceae</taxon>
        <taxon>Oidiodendron</taxon>
    </lineage>
</organism>
<keyword evidence="12" id="KW-1185">Reference proteome</keyword>
<dbReference type="InterPro" id="IPR046347">
    <property type="entry name" value="bZIP_sf"/>
</dbReference>
<evidence type="ECO:0000313" key="12">
    <source>
        <dbReference type="Proteomes" id="UP000054321"/>
    </source>
</evidence>
<evidence type="ECO:0000256" key="6">
    <source>
        <dbReference type="ARBA" id="ARBA00023163"/>
    </source>
</evidence>
<evidence type="ECO:0000256" key="9">
    <source>
        <dbReference type="SAM" id="MobiDB-lite"/>
    </source>
</evidence>
<dbReference type="InParanoid" id="A0A0C3H3T8"/>
<dbReference type="GO" id="GO:0001228">
    <property type="term" value="F:DNA-binding transcription activator activity, RNA polymerase II-specific"/>
    <property type="evidence" value="ECO:0007669"/>
    <property type="project" value="TreeGrafter"/>
</dbReference>
<keyword evidence="5" id="KW-0238">DNA-binding</keyword>
<dbReference type="PROSITE" id="PS00036">
    <property type="entry name" value="BZIP_BASIC"/>
    <property type="match status" value="1"/>
</dbReference>
<evidence type="ECO:0000256" key="5">
    <source>
        <dbReference type="ARBA" id="ARBA00023125"/>
    </source>
</evidence>
<keyword evidence="7" id="KW-0539">Nucleus</keyword>
<dbReference type="STRING" id="913774.A0A0C3H3T8"/>
<feature type="compositionally biased region" description="Basic and acidic residues" evidence="9">
    <location>
        <begin position="53"/>
        <end position="62"/>
    </location>
</feature>
<dbReference type="EMBL" id="KN832882">
    <property type="protein sequence ID" value="KIM97096.1"/>
    <property type="molecule type" value="Genomic_DNA"/>
</dbReference>
<dbReference type="AlphaFoldDB" id="A0A0C3H3T8"/>
<comment type="subcellular location">
    <subcellularLocation>
        <location evidence="2">Nucleus</location>
    </subcellularLocation>
</comment>
<dbReference type="InterPro" id="IPR050936">
    <property type="entry name" value="AP-1-like"/>
</dbReference>
<dbReference type="PANTHER" id="PTHR40621:SF11">
    <property type="entry name" value="TRANSCRIPTION FACTOR KAPC-RELATED"/>
    <property type="match status" value="1"/>
</dbReference>
<dbReference type="PROSITE" id="PS50217">
    <property type="entry name" value="BZIP"/>
    <property type="match status" value="1"/>
</dbReference>
<evidence type="ECO:0000256" key="2">
    <source>
        <dbReference type="ARBA" id="ARBA00004123"/>
    </source>
</evidence>
<name>A0A0C3H3T8_OIDMZ</name>
<feature type="region of interest" description="Disordered" evidence="9">
    <location>
        <begin position="32"/>
        <end position="62"/>
    </location>
</feature>
<gene>
    <name evidence="11" type="ORF">OIDMADRAFT_130297</name>
</gene>